<dbReference type="Proteomes" id="UP001501410">
    <property type="component" value="Unassembled WGS sequence"/>
</dbReference>
<name>A0ABP8MXF2_9BACT</name>
<evidence type="ECO:0000256" key="1">
    <source>
        <dbReference type="SAM" id="MobiDB-lite"/>
    </source>
</evidence>
<dbReference type="PROSITE" id="PS51257">
    <property type="entry name" value="PROKAR_LIPOPROTEIN"/>
    <property type="match status" value="1"/>
</dbReference>
<dbReference type="Pfam" id="PF14109">
    <property type="entry name" value="GldH_lipo"/>
    <property type="match status" value="1"/>
</dbReference>
<protein>
    <recommendedName>
        <fullName evidence="4">Gliding motility lipoprotein GldH</fullName>
    </recommendedName>
</protein>
<reference evidence="3" key="1">
    <citation type="journal article" date="2019" name="Int. J. Syst. Evol. Microbiol.">
        <title>The Global Catalogue of Microorganisms (GCM) 10K type strain sequencing project: providing services to taxonomists for standard genome sequencing and annotation.</title>
        <authorList>
            <consortium name="The Broad Institute Genomics Platform"/>
            <consortium name="The Broad Institute Genome Sequencing Center for Infectious Disease"/>
            <person name="Wu L."/>
            <person name="Ma J."/>
        </authorList>
    </citation>
    <scope>NUCLEOTIDE SEQUENCE [LARGE SCALE GENOMIC DNA]</scope>
    <source>
        <strain evidence="3">JCM 31921</strain>
    </source>
</reference>
<dbReference type="InterPro" id="IPR020018">
    <property type="entry name" value="Motility-assoc_lipoprot_GldH"/>
</dbReference>
<gene>
    <name evidence="2" type="ORF">GCM10023092_20890</name>
</gene>
<evidence type="ECO:0000313" key="2">
    <source>
        <dbReference type="EMBL" id="GAA4456112.1"/>
    </source>
</evidence>
<accession>A0ABP8MXF2</accession>
<proteinExistence type="predicted"/>
<evidence type="ECO:0008006" key="4">
    <source>
        <dbReference type="Google" id="ProtNLM"/>
    </source>
</evidence>
<organism evidence="2 3">
    <name type="scientific">Rurimicrobium arvi</name>
    <dbReference type="NCBI Taxonomy" id="2049916"/>
    <lineage>
        <taxon>Bacteria</taxon>
        <taxon>Pseudomonadati</taxon>
        <taxon>Bacteroidota</taxon>
        <taxon>Chitinophagia</taxon>
        <taxon>Chitinophagales</taxon>
        <taxon>Chitinophagaceae</taxon>
        <taxon>Rurimicrobium</taxon>
    </lineage>
</organism>
<evidence type="ECO:0000313" key="3">
    <source>
        <dbReference type="Proteomes" id="UP001501410"/>
    </source>
</evidence>
<dbReference type="EMBL" id="BAABEZ010000022">
    <property type="protein sequence ID" value="GAA4456112.1"/>
    <property type="molecule type" value="Genomic_DNA"/>
</dbReference>
<keyword evidence="3" id="KW-1185">Reference proteome</keyword>
<comment type="caution">
    <text evidence="2">The sequence shown here is derived from an EMBL/GenBank/DDBJ whole genome shotgun (WGS) entry which is preliminary data.</text>
</comment>
<feature type="region of interest" description="Disordered" evidence="1">
    <location>
        <begin position="176"/>
        <end position="206"/>
    </location>
</feature>
<sequence>MKILSRVASFLLLLPLFLIGGCVQSPYFQKTYDIPGNKWKLDYHPSFVLDIEDTTIHYNISFLIRHTNNYPYSNIWLKLGIKGPGDTTFTNTRVEVPLATPQGQWLGTGMGEIYEQRRMIVVDHNAIPVTLDLVSLSENSYNNLFSKKGRYEIRLEHNMRDNMLPDVLQVGLRIEKSSKRSNDVKQPAVKLPGTDTSATSVRPPVS</sequence>
<dbReference type="RefSeq" id="WP_344826534.1">
    <property type="nucleotide sequence ID" value="NZ_BAABEZ010000022.1"/>
</dbReference>